<feature type="transmembrane region" description="Helical" evidence="1">
    <location>
        <begin position="7"/>
        <end position="25"/>
    </location>
</feature>
<reference evidence="2" key="1">
    <citation type="submission" date="2022-10" db="EMBL/GenBank/DDBJ databases">
        <title>Mechanism of multi-heavy metal repair in Cytobacillus Firmus M7.</title>
        <authorList>
            <person name="Li X."/>
            <person name="Yu C."/>
        </authorList>
    </citation>
    <scope>NUCLEOTIDE SEQUENCE</scope>
    <source>
        <strain evidence="2">M7</strain>
    </source>
</reference>
<accession>A0AA46SLN1</accession>
<keyword evidence="1" id="KW-0472">Membrane</keyword>
<evidence type="ECO:0000313" key="2">
    <source>
        <dbReference type="EMBL" id="UYG97610.1"/>
    </source>
</evidence>
<dbReference type="Proteomes" id="UP001163104">
    <property type="component" value="Chromosome"/>
</dbReference>
<protein>
    <submittedName>
        <fullName evidence="2">Uncharacterized protein</fullName>
    </submittedName>
</protein>
<sequence>MTFKKLFNIGYAVFLLACLLVYFLIPHTYGWIVLVTLAVLFGTYQLIILWKMKQRRSTS</sequence>
<organism evidence="2 3">
    <name type="scientific">Cytobacillus firmus</name>
    <name type="common">Bacillus firmus</name>
    <dbReference type="NCBI Taxonomy" id="1399"/>
    <lineage>
        <taxon>Bacteria</taxon>
        <taxon>Bacillati</taxon>
        <taxon>Bacillota</taxon>
        <taxon>Bacilli</taxon>
        <taxon>Bacillales</taxon>
        <taxon>Bacillaceae</taxon>
        <taxon>Cytobacillus</taxon>
    </lineage>
</organism>
<keyword evidence="1" id="KW-1133">Transmembrane helix</keyword>
<dbReference type="PROSITE" id="PS51257">
    <property type="entry name" value="PROKAR_LIPOPROTEIN"/>
    <property type="match status" value="1"/>
</dbReference>
<feature type="transmembrane region" description="Helical" evidence="1">
    <location>
        <begin position="31"/>
        <end position="50"/>
    </location>
</feature>
<dbReference type="AlphaFoldDB" id="A0AA46SLN1"/>
<proteinExistence type="predicted"/>
<evidence type="ECO:0000313" key="3">
    <source>
        <dbReference type="Proteomes" id="UP001163104"/>
    </source>
</evidence>
<dbReference type="RefSeq" id="WP_263600025.1">
    <property type="nucleotide sequence ID" value="NZ_CP107027.1"/>
</dbReference>
<gene>
    <name evidence="2" type="ORF">OD459_11565</name>
</gene>
<keyword evidence="1" id="KW-0812">Transmembrane</keyword>
<name>A0AA46SLN1_CYTFI</name>
<dbReference type="EMBL" id="CP107027">
    <property type="protein sequence ID" value="UYG97610.1"/>
    <property type="molecule type" value="Genomic_DNA"/>
</dbReference>
<evidence type="ECO:0000256" key="1">
    <source>
        <dbReference type="SAM" id="Phobius"/>
    </source>
</evidence>